<dbReference type="EMBL" id="LXQA010466188">
    <property type="protein sequence ID" value="MCI53617.1"/>
    <property type="molecule type" value="Genomic_DNA"/>
</dbReference>
<feature type="non-terminal residue" evidence="1">
    <location>
        <position position="1"/>
    </location>
</feature>
<dbReference type="Proteomes" id="UP000265520">
    <property type="component" value="Unassembled WGS sequence"/>
</dbReference>
<accession>A0A392SYX4</accession>
<evidence type="ECO:0000313" key="2">
    <source>
        <dbReference type="Proteomes" id="UP000265520"/>
    </source>
</evidence>
<proteinExistence type="predicted"/>
<reference evidence="1 2" key="1">
    <citation type="journal article" date="2018" name="Front. Plant Sci.">
        <title>Red Clover (Trifolium pratense) and Zigzag Clover (T. medium) - A Picture of Genomic Similarities and Differences.</title>
        <authorList>
            <person name="Dluhosova J."/>
            <person name="Istvanek J."/>
            <person name="Nedelnik J."/>
            <person name="Repkova J."/>
        </authorList>
    </citation>
    <scope>NUCLEOTIDE SEQUENCE [LARGE SCALE GENOMIC DNA]</scope>
    <source>
        <strain evidence="2">cv. 10/8</strain>
        <tissue evidence="1">Leaf</tissue>
    </source>
</reference>
<sequence length="76" mass="8287">HTTDAANTQLDVPQPPEVVIEQRNASETLREQIAQSQNVLEHASKTLQTQDSQSQPVPELVAVIKSGLTDADMPQL</sequence>
<name>A0A392SYX4_9FABA</name>
<protein>
    <submittedName>
        <fullName evidence="1">Uncharacterized protein</fullName>
    </submittedName>
</protein>
<dbReference type="AlphaFoldDB" id="A0A392SYX4"/>
<keyword evidence="2" id="KW-1185">Reference proteome</keyword>
<comment type="caution">
    <text evidence="1">The sequence shown here is derived from an EMBL/GenBank/DDBJ whole genome shotgun (WGS) entry which is preliminary data.</text>
</comment>
<organism evidence="1 2">
    <name type="scientific">Trifolium medium</name>
    <dbReference type="NCBI Taxonomy" id="97028"/>
    <lineage>
        <taxon>Eukaryota</taxon>
        <taxon>Viridiplantae</taxon>
        <taxon>Streptophyta</taxon>
        <taxon>Embryophyta</taxon>
        <taxon>Tracheophyta</taxon>
        <taxon>Spermatophyta</taxon>
        <taxon>Magnoliopsida</taxon>
        <taxon>eudicotyledons</taxon>
        <taxon>Gunneridae</taxon>
        <taxon>Pentapetalae</taxon>
        <taxon>rosids</taxon>
        <taxon>fabids</taxon>
        <taxon>Fabales</taxon>
        <taxon>Fabaceae</taxon>
        <taxon>Papilionoideae</taxon>
        <taxon>50 kb inversion clade</taxon>
        <taxon>NPAAA clade</taxon>
        <taxon>Hologalegina</taxon>
        <taxon>IRL clade</taxon>
        <taxon>Trifolieae</taxon>
        <taxon>Trifolium</taxon>
    </lineage>
</organism>
<evidence type="ECO:0000313" key="1">
    <source>
        <dbReference type="EMBL" id="MCI53617.1"/>
    </source>
</evidence>